<evidence type="ECO:0000313" key="2">
    <source>
        <dbReference type="Proteomes" id="UP000055024"/>
    </source>
</evidence>
<protein>
    <submittedName>
        <fullName evidence="1">Uncharacterized protein</fullName>
    </submittedName>
</protein>
<gene>
    <name evidence="1" type="ORF">T11_8814</name>
</gene>
<comment type="caution">
    <text evidence="1">The sequence shown here is derived from an EMBL/GenBank/DDBJ whole genome shotgun (WGS) entry which is preliminary data.</text>
</comment>
<dbReference type="EMBL" id="JYDP01000035">
    <property type="protein sequence ID" value="KRZ12996.1"/>
    <property type="molecule type" value="Genomic_DNA"/>
</dbReference>
<evidence type="ECO:0000313" key="1">
    <source>
        <dbReference type="EMBL" id="KRZ12996.1"/>
    </source>
</evidence>
<dbReference type="Proteomes" id="UP000055024">
    <property type="component" value="Unassembled WGS sequence"/>
</dbReference>
<accession>A0A0V1HS59</accession>
<keyword evidence="2" id="KW-1185">Reference proteome</keyword>
<organism evidence="1 2">
    <name type="scientific">Trichinella zimbabwensis</name>
    <dbReference type="NCBI Taxonomy" id="268475"/>
    <lineage>
        <taxon>Eukaryota</taxon>
        <taxon>Metazoa</taxon>
        <taxon>Ecdysozoa</taxon>
        <taxon>Nematoda</taxon>
        <taxon>Enoplea</taxon>
        <taxon>Dorylaimia</taxon>
        <taxon>Trichinellida</taxon>
        <taxon>Trichinellidae</taxon>
        <taxon>Trichinella</taxon>
    </lineage>
</organism>
<dbReference type="AlphaFoldDB" id="A0A0V1HS59"/>
<name>A0A0V1HS59_9BILA</name>
<dbReference type="OrthoDB" id="5915851at2759"/>
<sequence>MAKPSTISSVSSDELKFASHEMENLDVVFMDSNLSESAFEMFYDRIHPRNVLTLTLCGIVEEKRSDGTCLTIRITNLGS</sequence>
<reference evidence="1 2" key="1">
    <citation type="submission" date="2015-01" db="EMBL/GenBank/DDBJ databases">
        <title>Evolution of Trichinella species and genotypes.</title>
        <authorList>
            <person name="Korhonen P.K."/>
            <person name="Edoardo P."/>
            <person name="Giuseppe L.R."/>
            <person name="Gasser R.B."/>
        </authorList>
    </citation>
    <scope>NUCLEOTIDE SEQUENCE [LARGE SCALE GENOMIC DNA]</scope>
    <source>
        <strain evidence="1">ISS1029</strain>
    </source>
</reference>
<proteinExistence type="predicted"/>